<dbReference type="RefSeq" id="XP_009551118.1">
    <property type="nucleotide sequence ID" value="XM_009552823.1"/>
</dbReference>
<feature type="compositionally biased region" description="Polar residues" evidence="1">
    <location>
        <begin position="31"/>
        <end position="40"/>
    </location>
</feature>
<keyword evidence="2" id="KW-1133">Transmembrane helix</keyword>
<evidence type="ECO:0000256" key="1">
    <source>
        <dbReference type="SAM" id="MobiDB-lite"/>
    </source>
</evidence>
<dbReference type="eggNOG" id="ENOG502SHPN">
    <property type="taxonomic scope" value="Eukaryota"/>
</dbReference>
<proteinExistence type="predicted"/>
<keyword evidence="2" id="KW-0812">Transmembrane</keyword>
<evidence type="ECO:0000313" key="4">
    <source>
        <dbReference type="Proteomes" id="UP000030671"/>
    </source>
</evidence>
<feature type="transmembrane region" description="Helical" evidence="2">
    <location>
        <begin position="124"/>
        <end position="141"/>
    </location>
</feature>
<dbReference type="AlphaFoldDB" id="W4JVY8"/>
<feature type="region of interest" description="Disordered" evidence="1">
    <location>
        <begin position="611"/>
        <end position="631"/>
    </location>
</feature>
<feature type="compositionally biased region" description="Basic residues" evidence="1">
    <location>
        <begin position="799"/>
        <end position="813"/>
    </location>
</feature>
<evidence type="ECO:0000313" key="3">
    <source>
        <dbReference type="EMBL" id="ETW77639.1"/>
    </source>
</evidence>
<feature type="compositionally biased region" description="Low complexity" evidence="1">
    <location>
        <begin position="903"/>
        <end position="913"/>
    </location>
</feature>
<feature type="region of interest" description="Disordered" evidence="1">
    <location>
        <begin position="320"/>
        <end position="339"/>
    </location>
</feature>
<feature type="region of interest" description="Disordered" evidence="1">
    <location>
        <begin position="791"/>
        <end position="865"/>
    </location>
</feature>
<protein>
    <submittedName>
        <fullName evidence="3">Uncharacterized protein</fullName>
    </submittedName>
</protein>
<keyword evidence="2" id="KW-0472">Membrane</keyword>
<dbReference type="KEGG" id="hir:HETIRDRAFT_460712"/>
<dbReference type="GeneID" id="20677104"/>
<feature type="region of interest" description="Disordered" evidence="1">
    <location>
        <begin position="902"/>
        <end position="925"/>
    </location>
</feature>
<feature type="compositionally biased region" description="Low complexity" evidence="1">
    <location>
        <begin position="673"/>
        <end position="692"/>
    </location>
</feature>
<feature type="region of interest" description="Disordered" evidence="1">
    <location>
        <begin position="21"/>
        <end position="40"/>
    </location>
</feature>
<evidence type="ECO:0000256" key="2">
    <source>
        <dbReference type="SAM" id="Phobius"/>
    </source>
</evidence>
<reference evidence="3 4" key="1">
    <citation type="journal article" date="2012" name="New Phytol.">
        <title>Insight into trade-off between wood decay and parasitism from the genome of a fungal forest pathogen.</title>
        <authorList>
            <person name="Olson A."/>
            <person name="Aerts A."/>
            <person name="Asiegbu F."/>
            <person name="Belbahri L."/>
            <person name="Bouzid O."/>
            <person name="Broberg A."/>
            <person name="Canback B."/>
            <person name="Coutinho P.M."/>
            <person name="Cullen D."/>
            <person name="Dalman K."/>
            <person name="Deflorio G."/>
            <person name="van Diepen L.T."/>
            <person name="Dunand C."/>
            <person name="Duplessis S."/>
            <person name="Durling M."/>
            <person name="Gonthier P."/>
            <person name="Grimwood J."/>
            <person name="Fossdal C.G."/>
            <person name="Hansson D."/>
            <person name="Henrissat B."/>
            <person name="Hietala A."/>
            <person name="Himmelstrand K."/>
            <person name="Hoffmeister D."/>
            <person name="Hogberg N."/>
            <person name="James T.Y."/>
            <person name="Karlsson M."/>
            <person name="Kohler A."/>
            <person name="Kues U."/>
            <person name="Lee Y.H."/>
            <person name="Lin Y.C."/>
            <person name="Lind M."/>
            <person name="Lindquist E."/>
            <person name="Lombard V."/>
            <person name="Lucas S."/>
            <person name="Lunden K."/>
            <person name="Morin E."/>
            <person name="Murat C."/>
            <person name="Park J."/>
            <person name="Raffaello T."/>
            <person name="Rouze P."/>
            <person name="Salamov A."/>
            <person name="Schmutz J."/>
            <person name="Solheim H."/>
            <person name="Stahlberg J."/>
            <person name="Velez H."/>
            <person name="de Vries R.P."/>
            <person name="Wiebenga A."/>
            <person name="Woodward S."/>
            <person name="Yakovlev I."/>
            <person name="Garbelotto M."/>
            <person name="Martin F."/>
            <person name="Grigoriev I.V."/>
            <person name="Stenlid J."/>
        </authorList>
    </citation>
    <scope>NUCLEOTIDE SEQUENCE [LARGE SCALE GENOMIC DNA]</scope>
    <source>
        <strain evidence="3 4">TC 32-1</strain>
    </source>
</reference>
<dbReference type="HOGENOM" id="CLU_307553_0_0_1"/>
<sequence length="961" mass="105871">MATRFSAIRALQFDRNVAVSSSVPTPLRGEPSQSYLSRAPTSRSPLIQLTHHRYPQGSGPFHPFSLKRAALSPLLDRPVSAPSNLCTQTPHPPLHSSLAPTANHVAPSEAGPSPVVHRMQIRSVSLLIIFIFSPIIIRPAVAMDQWLVAHFDTSWKVAQVKQYILSKASTQPASNHFSFPPRHRPVSPITFASISRSRRSIDNPSELSFDLGDAFDDDSDLEIDSSRHLPSKPLIEPTSSPLTAHATTRYALIMFSTGQLMEDDYSLSWYQLRPYELLELHPPGAIVRLPRENIPEYVKPYFEARVKALRVIWTEKELRAEKDRPRPGQSPADTSPVIRKRKKTKLEWRERWIIIHQGMLNLFKDRSSSIPIHSSPLSSLRALRNAEDVLGVSAGTPQSSRVVCAKFAPAEPTYSPDRSYEPPVSPMADAWHDPWTGNVIESRESEDGSGPWGRRGSKDDTFKGHKERRWGSSGESRPDSRPGMGSVHDIPLDDDTQGIWVILDLLEDVAYANFLRILHRHAPDSVSSTFVPNKASAKASTSGNRFSPASAAPLPYPEWRRDVTERAQRAGMGDIGQAMSYIKWGDKRQRTLSVASTERMRRPSVVTRDADDELHGTMEFGSDDGGDSDEGLMSEIEWDAWMQDLERQSRVRALEPASEPLTPFPHLAESRRLSQPHSAVSSPSSIQSLSPHTPGKPASTFLNTMSSIHSQKNRPYSPLALDAGHGGLDPLSALSPALLTAHSVVHGTNGPLTGTTTSTVSAGGVVRARSLASTNEDGRGRNKPQAMEILREDGSAHGIAKKLSKSRLGKKMRDRKDEDRDRDREKERSRLLSNASAAQPLRIVPPSSSMQPTFSPMILTQDDPSDIRPRLSAVLAPSSSFGSTAGSLMGESSLFQDAALEVSDGGDSKSSGSRRTEGEDKANRRNILMKGVSHVVKRTKAFSPERLVKEFDSALDFVDGR</sequence>
<gene>
    <name evidence="3" type="ORF">HETIRDRAFT_460712</name>
</gene>
<feature type="compositionally biased region" description="Basic and acidic residues" evidence="1">
    <location>
        <begin position="814"/>
        <end position="830"/>
    </location>
</feature>
<dbReference type="InParanoid" id="W4JVY8"/>
<feature type="compositionally biased region" description="Acidic residues" evidence="1">
    <location>
        <begin position="621"/>
        <end position="631"/>
    </location>
</feature>
<feature type="region of interest" description="Disordered" evidence="1">
    <location>
        <begin position="670"/>
        <end position="702"/>
    </location>
</feature>
<keyword evidence="4" id="KW-1185">Reference proteome</keyword>
<accession>W4JVY8</accession>
<dbReference type="Proteomes" id="UP000030671">
    <property type="component" value="Unassembled WGS sequence"/>
</dbReference>
<dbReference type="EMBL" id="KI925463">
    <property type="protein sequence ID" value="ETW77639.1"/>
    <property type="molecule type" value="Genomic_DNA"/>
</dbReference>
<feature type="compositionally biased region" description="Basic and acidic residues" evidence="1">
    <location>
        <begin position="914"/>
        <end position="923"/>
    </location>
</feature>
<feature type="region of interest" description="Disordered" evidence="1">
    <location>
        <begin position="82"/>
        <end position="113"/>
    </location>
</feature>
<organism evidence="3 4">
    <name type="scientific">Heterobasidion irregulare (strain TC 32-1)</name>
    <dbReference type="NCBI Taxonomy" id="747525"/>
    <lineage>
        <taxon>Eukaryota</taxon>
        <taxon>Fungi</taxon>
        <taxon>Dikarya</taxon>
        <taxon>Basidiomycota</taxon>
        <taxon>Agaricomycotina</taxon>
        <taxon>Agaricomycetes</taxon>
        <taxon>Russulales</taxon>
        <taxon>Bondarzewiaceae</taxon>
        <taxon>Heterobasidion</taxon>
        <taxon>Heterobasidion annosum species complex</taxon>
    </lineage>
</organism>
<feature type="region of interest" description="Disordered" evidence="1">
    <location>
        <begin position="411"/>
        <end position="490"/>
    </location>
</feature>
<dbReference type="STRING" id="747525.W4JVY8"/>
<name>W4JVY8_HETIT</name>
<dbReference type="OrthoDB" id="3225203at2759"/>